<feature type="non-terminal residue" evidence="2">
    <location>
        <position position="83"/>
    </location>
</feature>
<dbReference type="EMBL" id="JABFCT010000012">
    <property type="protein sequence ID" value="KAF5871067.1"/>
    <property type="molecule type" value="Genomic_DNA"/>
</dbReference>
<evidence type="ECO:0000313" key="2">
    <source>
        <dbReference type="EMBL" id="KAF5871067.1"/>
    </source>
</evidence>
<sequence length="83" mass="9504">NYEAKAYKARFTKEAENFAKYPSQPFGPSHNWVSDNAADVYMILVFRDYWSIHCLEIHVFVVLAWISYGFAWGLVGSSSSQSC</sequence>
<dbReference type="GeneID" id="59261643"/>
<keyword evidence="1" id="KW-0472">Membrane</keyword>
<organism evidence="2 3">
    <name type="scientific">Botrytis fragariae</name>
    <dbReference type="NCBI Taxonomy" id="1964551"/>
    <lineage>
        <taxon>Eukaryota</taxon>
        <taxon>Fungi</taxon>
        <taxon>Dikarya</taxon>
        <taxon>Ascomycota</taxon>
        <taxon>Pezizomycotina</taxon>
        <taxon>Leotiomycetes</taxon>
        <taxon>Helotiales</taxon>
        <taxon>Sclerotiniaceae</taxon>
        <taxon>Botrytis</taxon>
    </lineage>
</organism>
<name>A0A8H6EG53_9HELO</name>
<accession>A0A8H6EG53</accession>
<evidence type="ECO:0000256" key="1">
    <source>
        <dbReference type="SAM" id="Phobius"/>
    </source>
</evidence>
<comment type="caution">
    <text evidence="2">The sequence shown here is derived from an EMBL/GenBank/DDBJ whole genome shotgun (WGS) entry which is preliminary data.</text>
</comment>
<reference evidence="2 3" key="1">
    <citation type="journal article" date="2020" name="Phytopathology">
        <title>A high-quality genome resource of Botrytis fragariae, a new and rapidly spreading fungal pathogen causing strawberry gray mold in the U.S.A.</title>
        <authorList>
            <person name="Wu Y."/>
            <person name="Saski C.A."/>
            <person name="Schnabel G."/>
            <person name="Xiao S."/>
            <person name="Hu M."/>
        </authorList>
    </citation>
    <scope>NUCLEOTIDE SEQUENCE [LARGE SCALE GENOMIC DNA]</scope>
    <source>
        <strain evidence="2 3">BVB16</strain>
    </source>
</reference>
<dbReference type="AlphaFoldDB" id="A0A8H6EG53"/>
<dbReference type="RefSeq" id="XP_037190014.1">
    <property type="nucleotide sequence ID" value="XM_037337951.1"/>
</dbReference>
<feature type="transmembrane region" description="Helical" evidence="1">
    <location>
        <begin position="50"/>
        <end position="75"/>
    </location>
</feature>
<keyword evidence="3" id="KW-1185">Reference proteome</keyword>
<dbReference type="Proteomes" id="UP000531561">
    <property type="component" value="Unassembled WGS sequence"/>
</dbReference>
<evidence type="ECO:0000313" key="3">
    <source>
        <dbReference type="Proteomes" id="UP000531561"/>
    </source>
</evidence>
<keyword evidence="1" id="KW-0812">Transmembrane</keyword>
<keyword evidence="1" id="KW-1133">Transmembrane helix</keyword>
<protein>
    <submittedName>
        <fullName evidence="2">Uncharacterized protein</fullName>
    </submittedName>
</protein>
<gene>
    <name evidence="2" type="ORF">Bfra_007580</name>
</gene>
<proteinExistence type="predicted"/>